<dbReference type="AlphaFoldDB" id="A0A5C7GFC7"/>
<dbReference type="PROSITE" id="PS50206">
    <property type="entry name" value="RHODANESE_3"/>
    <property type="match status" value="1"/>
</dbReference>
<comment type="caution">
    <text evidence="3">The sequence shown here is derived from an EMBL/GenBank/DDBJ whole genome shotgun (WGS) entry which is preliminary data.</text>
</comment>
<name>A0A5C7GFC7_9FLAO</name>
<keyword evidence="1" id="KW-0472">Membrane</keyword>
<dbReference type="InterPro" id="IPR036873">
    <property type="entry name" value="Rhodanese-like_dom_sf"/>
</dbReference>
<feature type="domain" description="Rhodanese" evidence="2">
    <location>
        <begin position="68"/>
        <end position="159"/>
    </location>
</feature>
<evidence type="ECO:0000256" key="1">
    <source>
        <dbReference type="SAM" id="Phobius"/>
    </source>
</evidence>
<evidence type="ECO:0000313" key="3">
    <source>
        <dbReference type="EMBL" id="TXG35306.1"/>
    </source>
</evidence>
<dbReference type="Gene3D" id="3.40.250.10">
    <property type="entry name" value="Rhodanese-like domain"/>
    <property type="match status" value="1"/>
</dbReference>
<keyword evidence="1" id="KW-1133">Transmembrane helix</keyword>
<keyword evidence="1" id="KW-0812">Transmembrane</keyword>
<gene>
    <name evidence="3" type="ORF">FUA22_16290</name>
</gene>
<evidence type="ECO:0000259" key="2">
    <source>
        <dbReference type="PROSITE" id="PS50206"/>
    </source>
</evidence>
<dbReference type="SMART" id="SM00450">
    <property type="entry name" value="RHOD"/>
    <property type="match status" value="1"/>
</dbReference>
<keyword evidence="4" id="KW-1185">Reference proteome</keyword>
<dbReference type="OrthoDB" id="1178009at2"/>
<sequence>MVNRKLVKFLSLRYKILAFIFIVLAGGLVLLPKHEKQEGISPEKLLANTINPERYISTDALAEKMINQDPSLLLIDVRNESDYKKYTLTNAINIPLKNILDEESEPYLNQDAYDVILFSNDHFHADQAWILCTRLGYKNLHVLNGGINSWYNTIINPKMPTEDMAHTEFELYAFRKAASMYFGVAYPEKVKKATVIKPVTKPSITAAPKKVIVKKKKKKLPIEGGC</sequence>
<accession>A0A5C7GFC7</accession>
<dbReference type="InterPro" id="IPR001763">
    <property type="entry name" value="Rhodanese-like_dom"/>
</dbReference>
<feature type="transmembrane region" description="Helical" evidence="1">
    <location>
        <begin position="12"/>
        <end position="31"/>
    </location>
</feature>
<dbReference type="EMBL" id="VRKQ01000018">
    <property type="protein sequence ID" value="TXG35306.1"/>
    <property type="molecule type" value="Genomic_DNA"/>
</dbReference>
<dbReference type="SUPFAM" id="SSF52821">
    <property type="entry name" value="Rhodanese/Cell cycle control phosphatase"/>
    <property type="match status" value="1"/>
</dbReference>
<dbReference type="CDD" id="cd00158">
    <property type="entry name" value="RHOD"/>
    <property type="match status" value="1"/>
</dbReference>
<protein>
    <submittedName>
        <fullName evidence="3">Rhodanese-like domain-containing protein</fullName>
    </submittedName>
</protein>
<dbReference type="Pfam" id="PF00581">
    <property type="entry name" value="Rhodanese"/>
    <property type="match status" value="1"/>
</dbReference>
<reference evidence="3 4" key="1">
    <citation type="submission" date="2019-08" db="EMBL/GenBank/DDBJ databases">
        <title>Seonamhaeicola sediminis sp. nov., isolated from marine sediment.</title>
        <authorList>
            <person name="Cao W.R."/>
        </authorList>
    </citation>
    <scope>NUCLEOTIDE SEQUENCE [LARGE SCALE GENOMIC DNA]</scope>
    <source>
        <strain evidence="3 4">1505</strain>
    </source>
</reference>
<proteinExistence type="predicted"/>
<dbReference type="Proteomes" id="UP000321080">
    <property type="component" value="Unassembled WGS sequence"/>
</dbReference>
<organism evidence="3 4">
    <name type="scientific">Seonamhaeicola maritimus</name>
    <dbReference type="NCBI Taxonomy" id="2591822"/>
    <lineage>
        <taxon>Bacteria</taxon>
        <taxon>Pseudomonadati</taxon>
        <taxon>Bacteroidota</taxon>
        <taxon>Flavobacteriia</taxon>
        <taxon>Flavobacteriales</taxon>
        <taxon>Flavobacteriaceae</taxon>
    </lineage>
</organism>
<evidence type="ECO:0000313" key="4">
    <source>
        <dbReference type="Proteomes" id="UP000321080"/>
    </source>
</evidence>
<dbReference type="RefSeq" id="WP_147769649.1">
    <property type="nucleotide sequence ID" value="NZ_VRKQ01000018.1"/>
</dbReference>